<evidence type="ECO:0000313" key="2">
    <source>
        <dbReference type="EMBL" id="MTW20013.1"/>
    </source>
</evidence>
<dbReference type="Gene3D" id="3.20.20.450">
    <property type="entry name" value="EAL domain"/>
    <property type="match status" value="1"/>
</dbReference>
<comment type="caution">
    <text evidence="2">The sequence shown here is derived from an EMBL/GenBank/DDBJ whole genome shotgun (WGS) entry which is preliminary data.</text>
</comment>
<organism evidence="2 3">
    <name type="scientific">Allochromatium palmeri</name>
    <dbReference type="NCBI Taxonomy" id="231048"/>
    <lineage>
        <taxon>Bacteria</taxon>
        <taxon>Pseudomonadati</taxon>
        <taxon>Pseudomonadota</taxon>
        <taxon>Gammaproteobacteria</taxon>
        <taxon>Chromatiales</taxon>
        <taxon>Chromatiaceae</taxon>
        <taxon>Allochromatium</taxon>
    </lineage>
</organism>
<accession>A0A6N8E706</accession>
<dbReference type="EMBL" id="WNKT01000003">
    <property type="protein sequence ID" value="MTW20013.1"/>
    <property type="molecule type" value="Genomic_DNA"/>
</dbReference>
<proteinExistence type="predicted"/>
<dbReference type="CDD" id="cd01948">
    <property type="entry name" value="EAL"/>
    <property type="match status" value="1"/>
</dbReference>
<gene>
    <name evidence="2" type="ORF">GJ668_02760</name>
</gene>
<dbReference type="InterPro" id="IPR001633">
    <property type="entry name" value="EAL_dom"/>
</dbReference>
<keyword evidence="3" id="KW-1185">Reference proteome</keyword>
<evidence type="ECO:0000259" key="1">
    <source>
        <dbReference type="PROSITE" id="PS50883"/>
    </source>
</evidence>
<dbReference type="AlphaFoldDB" id="A0A6N8E706"/>
<dbReference type="OrthoDB" id="1673646at2"/>
<name>A0A6N8E706_9GAMM</name>
<dbReference type="SMART" id="SM00052">
    <property type="entry name" value="EAL"/>
    <property type="match status" value="1"/>
</dbReference>
<sequence length="355" mass="39233">MACSRCQTLPLSVETRGTLLLTGSVRELIDILIGFLEIEGLVFEDAGLELRLHESNLFEFLQRVRAANAFNALERQGISALLLEPGEALSFHAFTRARTLEQWLSLLDAGGLIEILEAKRFVSWFQPILSVADGAVVGYESLLRGQRPDGSLMFPGEIFSLAGDNDLLFQVDRQARESALRCAAAEGISGQLFVNFIPTAIYDPAHCLQTTVGWARKLGFDPGRLVFEVVETERVGDFDHLKRILDFYRSAGYRVALDDVGSGYASLNLLATLKPDIIKIDMEIVRGIDADTQRQSVFRALVGIARDLGIQVLAEGIETEAELAYVAGEGADLVQGYLFARPAPKPPELQRYDWR</sequence>
<evidence type="ECO:0000313" key="3">
    <source>
        <dbReference type="Proteomes" id="UP000434044"/>
    </source>
</evidence>
<dbReference type="PROSITE" id="PS50883">
    <property type="entry name" value="EAL"/>
    <property type="match status" value="1"/>
</dbReference>
<dbReference type="PANTHER" id="PTHR33121:SF15">
    <property type="entry name" value="BLUE LIGHT- AND TEMPERATURE-REGULATED ANTIREPRESSOR BLUF"/>
    <property type="match status" value="1"/>
</dbReference>
<dbReference type="Pfam" id="PF00563">
    <property type="entry name" value="EAL"/>
    <property type="match status" value="1"/>
</dbReference>
<protein>
    <submittedName>
        <fullName evidence="2">EAL domain-containing protein</fullName>
    </submittedName>
</protein>
<dbReference type="PANTHER" id="PTHR33121">
    <property type="entry name" value="CYCLIC DI-GMP PHOSPHODIESTERASE PDEF"/>
    <property type="match status" value="1"/>
</dbReference>
<dbReference type="InterPro" id="IPR035919">
    <property type="entry name" value="EAL_sf"/>
</dbReference>
<reference evidence="2 3" key="1">
    <citation type="submission" date="2019-11" db="EMBL/GenBank/DDBJ databases">
        <title>Whole-genome sequence of the anaerobic purple sulfur bacterium Allochromatium palmeri DSM 15591.</title>
        <authorList>
            <person name="Kyndt J.A."/>
            <person name="Meyer T.E."/>
        </authorList>
    </citation>
    <scope>NUCLEOTIDE SEQUENCE [LARGE SCALE GENOMIC DNA]</scope>
    <source>
        <strain evidence="2 3">DSM 15591</strain>
    </source>
</reference>
<feature type="domain" description="EAL" evidence="1">
    <location>
        <begin position="105"/>
        <end position="355"/>
    </location>
</feature>
<dbReference type="Proteomes" id="UP000434044">
    <property type="component" value="Unassembled WGS sequence"/>
</dbReference>
<dbReference type="InterPro" id="IPR050706">
    <property type="entry name" value="Cyclic-di-GMP_PDE-like"/>
</dbReference>
<dbReference type="RefSeq" id="WP_155448583.1">
    <property type="nucleotide sequence ID" value="NZ_WNKT01000003.1"/>
</dbReference>
<dbReference type="SUPFAM" id="SSF141868">
    <property type="entry name" value="EAL domain-like"/>
    <property type="match status" value="1"/>
</dbReference>
<dbReference type="GO" id="GO:0071111">
    <property type="term" value="F:cyclic-guanylate-specific phosphodiesterase activity"/>
    <property type="evidence" value="ECO:0007669"/>
    <property type="project" value="InterPro"/>
</dbReference>